<proteinExistence type="predicted"/>
<reference evidence="2" key="1">
    <citation type="journal article" date="2023" name="Hortic. Res.">
        <title>A chromosome-level phased genome enabling allele-level studies in sweet orange: a case study on citrus Huanglongbing tolerance.</title>
        <authorList>
            <person name="Wu B."/>
            <person name="Yu Q."/>
            <person name="Deng Z."/>
            <person name="Duan Y."/>
            <person name="Luo F."/>
            <person name="Gmitter F. Jr."/>
        </authorList>
    </citation>
    <scope>NUCLEOTIDE SEQUENCE [LARGE SCALE GENOMIC DNA]</scope>
    <source>
        <strain evidence="2">cv. Valencia</strain>
    </source>
</reference>
<sequence length="329" mass="37266">MAAATTKLLLSDLASTVKSVPSNYIRPISDRPNLTEVQISDGSIPLVDLQVLNGPSRLDIIKQIGQACQHDGFFQVKNHGIPETIINNMLTIARAFFKLPESERLKSYSDDPSKSTRLSTSFNVNTEKISNWRDYLRLHCYPLQDYMHEWPSNPPSFRYNYVRGLVLRLPEAISESKHGQHMALNYCPPCPQPDLTYGLPGHTDPNLITVLLQDDVPGLQVLRNGKWLPVSPIPNTFIVNIGDQMQVLSNDLYKSVLHRALVNCDKERISIPRFYCPSPDAVIAPAKDLIDERHLAFYKNFTYAEYYQKFWNRGLAAEGCLDLFEVSTA</sequence>
<evidence type="ECO:0000313" key="2">
    <source>
        <dbReference type="Proteomes" id="UP000829398"/>
    </source>
</evidence>
<accession>A0ACB8HU80</accession>
<evidence type="ECO:0000313" key="1">
    <source>
        <dbReference type="EMBL" id="KAH9678355.1"/>
    </source>
</evidence>
<comment type="caution">
    <text evidence="1">The sequence shown here is derived from an EMBL/GenBank/DDBJ whole genome shotgun (WGS) entry which is preliminary data.</text>
</comment>
<gene>
    <name evidence="1" type="ORF">KPL71_025682</name>
</gene>
<name>A0ACB8HU80_CITSI</name>
<protein>
    <submittedName>
        <fullName evidence="1">Protein DMR6-LIKE OXYGENASE 2</fullName>
    </submittedName>
</protein>
<organism evidence="1 2">
    <name type="scientific">Citrus sinensis</name>
    <name type="common">Sweet orange</name>
    <name type="synonym">Citrus aurantium var. sinensis</name>
    <dbReference type="NCBI Taxonomy" id="2711"/>
    <lineage>
        <taxon>Eukaryota</taxon>
        <taxon>Viridiplantae</taxon>
        <taxon>Streptophyta</taxon>
        <taxon>Embryophyta</taxon>
        <taxon>Tracheophyta</taxon>
        <taxon>Spermatophyta</taxon>
        <taxon>Magnoliopsida</taxon>
        <taxon>eudicotyledons</taxon>
        <taxon>Gunneridae</taxon>
        <taxon>Pentapetalae</taxon>
        <taxon>rosids</taxon>
        <taxon>malvids</taxon>
        <taxon>Sapindales</taxon>
        <taxon>Rutaceae</taxon>
        <taxon>Aurantioideae</taxon>
        <taxon>Citrus</taxon>
    </lineage>
</organism>
<dbReference type="Proteomes" id="UP000829398">
    <property type="component" value="Chromosome 9"/>
</dbReference>
<dbReference type="EMBL" id="CM039178">
    <property type="protein sequence ID" value="KAH9678355.1"/>
    <property type="molecule type" value="Genomic_DNA"/>
</dbReference>
<keyword evidence="2" id="KW-1185">Reference proteome</keyword>